<evidence type="ECO:0000256" key="5">
    <source>
        <dbReference type="ARBA" id="ARBA00023004"/>
    </source>
</evidence>
<dbReference type="InterPro" id="IPR009056">
    <property type="entry name" value="Cyt_c-like_dom"/>
</dbReference>
<keyword evidence="3 6" id="KW-0479">Metal-binding</keyword>
<dbReference type="Pfam" id="PF13442">
    <property type="entry name" value="Cytochrome_CBB3"/>
    <property type="match status" value="1"/>
</dbReference>
<dbReference type="Proteomes" id="UP001216674">
    <property type="component" value="Unassembled WGS sequence"/>
</dbReference>
<keyword evidence="5 6" id="KW-0408">Iron</keyword>
<keyword evidence="1" id="KW-0813">Transport</keyword>
<protein>
    <submittedName>
        <fullName evidence="9">C-type cytochrome</fullName>
    </submittedName>
</protein>
<keyword evidence="10" id="KW-1185">Reference proteome</keyword>
<feature type="domain" description="Cytochrome c" evidence="8">
    <location>
        <begin position="25"/>
        <end position="216"/>
    </location>
</feature>
<evidence type="ECO:0000313" key="10">
    <source>
        <dbReference type="Proteomes" id="UP001216674"/>
    </source>
</evidence>
<evidence type="ECO:0000256" key="3">
    <source>
        <dbReference type="ARBA" id="ARBA00022723"/>
    </source>
</evidence>
<evidence type="ECO:0000256" key="7">
    <source>
        <dbReference type="SAM" id="SignalP"/>
    </source>
</evidence>
<dbReference type="Pfam" id="PF00034">
    <property type="entry name" value="Cytochrom_C"/>
    <property type="match status" value="1"/>
</dbReference>
<keyword evidence="2 6" id="KW-0349">Heme</keyword>
<dbReference type="SUPFAM" id="SSF46626">
    <property type="entry name" value="Cytochrome c"/>
    <property type="match status" value="2"/>
</dbReference>
<dbReference type="InterPro" id="IPR036909">
    <property type="entry name" value="Cyt_c-like_dom_sf"/>
</dbReference>
<dbReference type="InterPro" id="IPR050597">
    <property type="entry name" value="Cytochrome_c_Oxidase_Subunit"/>
</dbReference>
<evidence type="ECO:0000313" key="9">
    <source>
        <dbReference type="EMBL" id="MDF3833445.1"/>
    </source>
</evidence>
<feature type="signal peptide" evidence="7">
    <location>
        <begin position="1"/>
        <end position="22"/>
    </location>
</feature>
<reference evidence="9 10" key="1">
    <citation type="submission" date="2023-03" db="EMBL/GenBank/DDBJ databases">
        <title>Draft assemblies of triclosan tolerant bacteria isolated from returned activated sludge.</title>
        <authorList>
            <person name="Van Hamelsveld S."/>
        </authorList>
    </citation>
    <scope>NUCLEOTIDE SEQUENCE [LARGE SCALE GENOMIC DNA]</scope>
    <source>
        <strain evidence="9 10">GW210010_S58</strain>
    </source>
</reference>
<gene>
    <name evidence="9" type="ORF">P3W85_10865</name>
</gene>
<evidence type="ECO:0000256" key="2">
    <source>
        <dbReference type="ARBA" id="ARBA00022617"/>
    </source>
</evidence>
<dbReference type="InterPro" id="IPR008168">
    <property type="entry name" value="Cyt_C_IC"/>
</dbReference>
<accession>A0ABT6ALG4</accession>
<dbReference type="PIRSF" id="PIRSF000005">
    <property type="entry name" value="Cytochrome_c4"/>
    <property type="match status" value="1"/>
</dbReference>
<evidence type="ECO:0000256" key="4">
    <source>
        <dbReference type="ARBA" id="ARBA00022982"/>
    </source>
</evidence>
<evidence type="ECO:0000256" key="6">
    <source>
        <dbReference type="PROSITE-ProRule" id="PRU00433"/>
    </source>
</evidence>
<sequence length="240" mass="24434">MCAPKFRAVLLLTAAFAAPALAQQATIAQGQQIATQGTLQGVAACVSCHGAQGAGNAAFPRLAGTGQAYLQAQLDAFADGRRKNPIMQPFAQKLSATERIALAMYYSQLPAPLGAPPSAVEAPSVTRSDAGAWLATRGRWSDNLPACAQCHGPSGSGVGAQFPPLAGLSVAYVTQQLQAWKAGTRPPGPLGLMPAVASKLSDKDVDAVAAYYSALATVPAQAPVQGTGNALQNNTKGARP</sequence>
<dbReference type="PANTHER" id="PTHR33751">
    <property type="entry name" value="CBB3-TYPE CYTOCHROME C OXIDASE SUBUNIT FIXP"/>
    <property type="match status" value="1"/>
</dbReference>
<dbReference type="RefSeq" id="WP_276264786.1">
    <property type="nucleotide sequence ID" value="NZ_JARJLM010000182.1"/>
</dbReference>
<proteinExistence type="predicted"/>
<evidence type="ECO:0000259" key="8">
    <source>
        <dbReference type="PROSITE" id="PS51007"/>
    </source>
</evidence>
<name>A0ABT6ALG4_9BURK</name>
<dbReference type="PROSITE" id="PS51007">
    <property type="entry name" value="CYTC"/>
    <property type="match status" value="1"/>
</dbReference>
<feature type="chain" id="PRO_5046902125" evidence="7">
    <location>
        <begin position="23"/>
        <end position="240"/>
    </location>
</feature>
<keyword evidence="4" id="KW-0249">Electron transport</keyword>
<evidence type="ECO:0000256" key="1">
    <source>
        <dbReference type="ARBA" id="ARBA00022448"/>
    </source>
</evidence>
<dbReference type="InterPro" id="IPR024167">
    <property type="entry name" value="Cytochrome_c4-like"/>
</dbReference>
<dbReference type="PRINTS" id="PR00605">
    <property type="entry name" value="CYTCHROMECIC"/>
</dbReference>
<dbReference type="PANTHER" id="PTHR33751:SF11">
    <property type="entry name" value="BLL4483 PROTEIN"/>
    <property type="match status" value="1"/>
</dbReference>
<comment type="caution">
    <text evidence="9">The sequence shown here is derived from an EMBL/GenBank/DDBJ whole genome shotgun (WGS) entry which is preliminary data.</text>
</comment>
<dbReference type="Gene3D" id="1.10.760.10">
    <property type="entry name" value="Cytochrome c-like domain"/>
    <property type="match status" value="2"/>
</dbReference>
<dbReference type="EMBL" id="JARJLM010000182">
    <property type="protein sequence ID" value="MDF3833445.1"/>
    <property type="molecule type" value="Genomic_DNA"/>
</dbReference>
<organism evidence="9 10">
    <name type="scientific">Cupriavidus basilensis</name>
    <dbReference type="NCBI Taxonomy" id="68895"/>
    <lineage>
        <taxon>Bacteria</taxon>
        <taxon>Pseudomonadati</taxon>
        <taxon>Pseudomonadota</taxon>
        <taxon>Betaproteobacteria</taxon>
        <taxon>Burkholderiales</taxon>
        <taxon>Burkholderiaceae</taxon>
        <taxon>Cupriavidus</taxon>
    </lineage>
</organism>
<keyword evidence="7" id="KW-0732">Signal</keyword>